<dbReference type="InterPro" id="IPR001806">
    <property type="entry name" value="Small_GTPase"/>
</dbReference>
<dbReference type="GO" id="GO:0003924">
    <property type="term" value="F:GTPase activity"/>
    <property type="evidence" value="ECO:0007669"/>
    <property type="project" value="InterPro"/>
</dbReference>
<accession>A0A091E123</accession>
<dbReference type="SUPFAM" id="SSF52540">
    <property type="entry name" value="P-loop containing nucleoside triphosphate hydrolases"/>
    <property type="match status" value="1"/>
</dbReference>
<name>A0A091E123_FUKDA</name>
<reference evidence="5 6" key="1">
    <citation type="submission" date="2013-11" db="EMBL/GenBank/DDBJ databases">
        <title>The Damaraland mole rat (Fukomys damarensis) genome and evolution of African mole rats.</title>
        <authorList>
            <person name="Gladyshev V.N."/>
            <person name="Fang X."/>
        </authorList>
    </citation>
    <scope>NUCLEOTIDE SEQUENCE [LARGE SCALE GENOMIC DNA]</scope>
    <source>
        <tissue evidence="5">Liver</tissue>
    </source>
</reference>
<evidence type="ECO:0000256" key="3">
    <source>
        <dbReference type="ARBA" id="ARBA00023134"/>
    </source>
</evidence>
<feature type="region of interest" description="Disordered" evidence="4">
    <location>
        <begin position="1"/>
        <end position="23"/>
    </location>
</feature>
<organism evidence="5 6">
    <name type="scientific">Fukomys damarensis</name>
    <name type="common">Damaraland mole rat</name>
    <name type="synonym">Cryptomys damarensis</name>
    <dbReference type="NCBI Taxonomy" id="885580"/>
    <lineage>
        <taxon>Eukaryota</taxon>
        <taxon>Metazoa</taxon>
        <taxon>Chordata</taxon>
        <taxon>Craniata</taxon>
        <taxon>Vertebrata</taxon>
        <taxon>Euteleostomi</taxon>
        <taxon>Mammalia</taxon>
        <taxon>Eutheria</taxon>
        <taxon>Euarchontoglires</taxon>
        <taxon>Glires</taxon>
        <taxon>Rodentia</taxon>
        <taxon>Hystricomorpha</taxon>
        <taxon>Bathyergidae</taxon>
        <taxon>Fukomys</taxon>
    </lineage>
</organism>
<keyword evidence="3" id="KW-0342">GTP-binding</keyword>
<evidence type="ECO:0000256" key="2">
    <source>
        <dbReference type="ARBA" id="ARBA00022741"/>
    </source>
</evidence>
<evidence type="ECO:0000313" key="5">
    <source>
        <dbReference type="EMBL" id="KFO37047.1"/>
    </source>
</evidence>
<dbReference type="EMBL" id="KN121127">
    <property type="protein sequence ID" value="KFO37047.1"/>
    <property type="molecule type" value="Genomic_DNA"/>
</dbReference>
<feature type="region of interest" description="Disordered" evidence="4">
    <location>
        <begin position="155"/>
        <end position="180"/>
    </location>
</feature>
<dbReference type="SMART" id="SM00175">
    <property type="entry name" value="RAB"/>
    <property type="match status" value="1"/>
</dbReference>
<dbReference type="InterPro" id="IPR027417">
    <property type="entry name" value="P-loop_NTPase"/>
</dbReference>
<keyword evidence="2" id="KW-0547">Nucleotide-binding</keyword>
<protein>
    <submittedName>
        <fullName evidence="5">Ras-related protein Rab-5C</fullName>
    </submittedName>
</protein>
<dbReference type="Gene3D" id="3.40.50.300">
    <property type="entry name" value="P-loop containing nucleotide triphosphate hydrolases"/>
    <property type="match status" value="1"/>
</dbReference>
<dbReference type="PRINTS" id="PR00449">
    <property type="entry name" value="RASTRNSFRMNG"/>
</dbReference>
<dbReference type="Pfam" id="PF00071">
    <property type="entry name" value="Ras"/>
    <property type="match status" value="1"/>
</dbReference>
<sequence length="180" mass="19422">MLPGTRTVRGTGHGRLGKHSSAQWTNCGEQELPVQAGPAGGISRGQVQPGAVLRQGPIPQVPGQHHGRTFLTQTVCLDDSTVKLEIWDTASPEQYHGLAPIVGAQAAIVVYDITNTDPIARAKNWVKQLQQQVSPSILIKPTGNKADLADERAVEFQDAQPTQRTTACCSRRPLPRPPRT</sequence>
<feature type="compositionally biased region" description="Low complexity" evidence="4">
    <location>
        <begin position="1"/>
        <end position="10"/>
    </location>
</feature>
<keyword evidence="6" id="KW-1185">Reference proteome</keyword>
<evidence type="ECO:0000313" key="6">
    <source>
        <dbReference type="Proteomes" id="UP000028990"/>
    </source>
</evidence>
<proteinExistence type="inferred from homology"/>
<comment type="similarity">
    <text evidence="1">Belongs to the small GTPase superfamily. Rab family.</text>
</comment>
<evidence type="ECO:0000256" key="4">
    <source>
        <dbReference type="SAM" id="MobiDB-lite"/>
    </source>
</evidence>
<dbReference type="Proteomes" id="UP000028990">
    <property type="component" value="Unassembled WGS sequence"/>
</dbReference>
<evidence type="ECO:0000256" key="1">
    <source>
        <dbReference type="ARBA" id="ARBA00006270"/>
    </source>
</evidence>
<dbReference type="PANTHER" id="PTHR47978">
    <property type="match status" value="1"/>
</dbReference>
<feature type="compositionally biased region" description="Polar residues" evidence="4">
    <location>
        <begin position="159"/>
        <end position="168"/>
    </location>
</feature>
<dbReference type="GO" id="GO:0005525">
    <property type="term" value="F:GTP binding"/>
    <property type="evidence" value="ECO:0007669"/>
    <property type="project" value="UniProtKB-KW"/>
</dbReference>
<gene>
    <name evidence="5" type="ORF">H920_01523</name>
</gene>
<dbReference type="AlphaFoldDB" id="A0A091E123"/>